<sequence length="185" mass="21216">MATMQLFPLTLVLTLLSAVQAGYINRGECATTDKLLGNWYIIRWAGNLPLPEEKLRSPLPPFTLSKNRIGYLEFRMNISVYIYIVPFHRLFWRNPYIYTACSLSAGMWHYVRILFIGGENFGFAYLNGITNNVRQKMGMLMGRRNHTANPTLLKDFESLVIQLSLNKTDIINPPYDDSCEPGKES</sequence>
<dbReference type="GeneTree" id="ENSGT00840000132139"/>
<organism evidence="2 3">
    <name type="scientific">Peromyscus maniculatus bairdii</name>
    <name type="common">Prairie deer mouse</name>
    <dbReference type="NCBI Taxonomy" id="230844"/>
    <lineage>
        <taxon>Eukaryota</taxon>
        <taxon>Metazoa</taxon>
        <taxon>Chordata</taxon>
        <taxon>Craniata</taxon>
        <taxon>Vertebrata</taxon>
        <taxon>Euteleostomi</taxon>
        <taxon>Mammalia</taxon>
        <taxon>Eutheria</taxon>
        <taxon>Euarchontoglires</taxon>
        <taxon>Glires</taxon>
        <taxon>Rodentia</taxon>
        <taxon>Myomorpha</taxon>
        <taxon>Muroidea</taxon>
        <taxon>Cricetidae</taxon>
        <taxon>Neotominae</taxon>
        <taxon>Peromyscus</taxon>
    </lineage>
</organism>
<evidence type="ECO:0000313" key="2">
    <source>
        <dbReference type="Ensembl" id="ENSPEMP00000033850.1"/>
    </source>
</evidence>
<protein>
    <submittedName>
        <fullName evidence="2">Uncharacterized protein</fullName>
    </submittedName>
</protein>
<evidence type="ECO:0000256" key="1">
    <source>
        <dbReference type="SAM" id="SignalP"/>
    </source>
</evidence>
<reference evidence="2 3" key="1">
    <citation type="submission" date="2018-10" db="EMBL/GenBank/DDBJ databases">
        <title>Improved assembly of the deer mouse Peromyscus maniculatus genome.</title>
        <authorList>
            <person name="Lassance J.-M."/>
            <person name="Hoekstra H.E."/>
        </authorList>
    </citation>
    <scope>NUCLEOTIDE SEQUENCE [LARGE SCALE GENOMIC DNA]</scope>
</reference>
<reference evidence="2" key="3">
    <citation type="submission" date="2025-09" db="UniProtKB">
        <authorList>
            <consortium name="Ensembl"/>
        </authorList>
    </citation>
    <scope>IDENTIFICATION</scope>
</reference>
<dbReference type="InterPro" id="IPR012674">
    <property type="entry name" value="Calycin"/>
</dbReference>
<dbReference type="Ensembl" id="ENSPEMT00000038399.1">
    <property type="protein sequence ID" value="ENSPEMP00000033850.1"/>
    <property type="gene ID" value="ENSPEMG00000028458.1"/>
</dbReference>
<name>A0A8C8W320_PERMB</name>
<dbReference type="Gene3D" id="2.40.128.20">
    <property type="match status" value="1"/>
</dbReference>
<reference evidence="2" key="2">
    <citation type="submission" date="2025-08" db="UniProtKB">
        <authorList>
            <consortium name="Ensembl"/>
        </authorList>
    </citation>
    <scope>IDENTIFICATION</scope>
</reference>
<dbReference type="Proteomes" id="UP000694547">
    <property type="component" value="Chromosome 4"/>
</dbReference>
<dbReference type="SUPFAM" id="SSF50814">
    <property type="entry name" value="Lipocalins"/>
    <property type="match status" value="1"/>
</dbReference>
<feature type="chain" id="PRO_5034175447" evidence="1">
    <location>
        <begin position="22"/>
        <end position="185"/>
    </location>
</feature>
<accession>A0A8C8W320</accession>
<feature type="signal peptide" evidence="1">
    <location>
        <begin position="1"/>
        <end position="21"/>
    </location>
</feature>
<proteinExistence type="predicted"/>
<keyword evidence="3" id="KW-1185">Reference proteome</keyword>
<dbReference type="AlphaFoldDB" id="A0A8C8W320"/>
<evidence type="ECO:0000313" key="3">
    <source>
        <dbReference type="Proteomes" id="UP000694547"/>
    </source>
</evidence>
<keyword evidence="1" id="KW-0732">Signal</keyword>